<dbReference type="AlphaFoldDB" id="A0A4T0FGC5"/>
<dbReference type="GO" id="GO:0000981">
    <property type="term" value="F:DNA-binding transcription factor activity, RNA polymerase II-specific"/>
    <property type="evidence" value="ECO:0007669"/>
    <property type="project" value="InterPro"/>
</dbReference>
<reference evidence="7 8" key="1">
    <citation type="submission" date="2019-03" db="EMBL/GenBank/DDBJ databases">
        <title>Sequencing 23 genomes of Wallemia ichthyophaga.</title>
        <authorList>
            <person name="Gostincar C."/>
        </authorList>
    </citation>
    <scope>NUCLEOTIDE SEQUENCE [LARGE SCALE GENOMIC DNA]</scope>
    <source>
        <strain evidence="7 8">EXF-5753</strain>
    </source>
</reference>
<dbReference type="SMART" id="SM00906">
    <property type="entry name" value="Fungal_trans"/>
    <property type="match status" value="1"/>
</dbReference>
<dbReference type="InterPro" id="IPR036864">
    <property type="entry name" value="Zn2-C6_fun-type_DNA-bd_sf"/>
</dbReference>
<dbReference type="GO" id="GO:0008270">
    <property type="term" value="F:zinc ion binding"/>
    <property type="evidence" value="ECO:0007669"/>
    <property type="project" value="InterPro"/>
</dbReference>
<dbReference type="InterPro" id="IPR050987">
    <property type="entry name" value="AtrR-like"/>
</dbReference>
<dbReference type="PANTHER" id="PTHR46910">
    <property type="entry name" value="TRANSCRIPTION FACTOR PDR1"/>
    <property type="match status" value="1"/>
</dbReference>
<feature type="compositionally biased region" description="Polar residues" evidence="5">
    <location>
        <begin position="107"/>
        <end position="121"/>
    </location>
</feature>
<feature type="region of interest" description="Disordered" evidence="5">
    <location>
        <begin position="716"/>
        <end position="752"/>
    </location>
</feature>
<name>A0A4T0FGC5_9BASI</name>
<dbReference type="CDD" id="cd00067">
    <property type="entry name" value="GAL4"/>
    <property type="match status" value="1"/>
</dbReference>
<accession>A0A4T0FGC5</accession>
<dbReference type="GO" id="GO:0006351">
    <property type="term" value="P:DNA-templated transcription"/>
    <property type="evidence" value="ECO:0007669"/>
    <property type="project" value="InterPro"/>
</dbReference>
<evidence type="ECO:0000313" key="8">
    <source>
        <dbReference type="Proteomes" id="UP000310189"/>
    </source>
</evidence>
<dbReference type="EMBL" id="SPNW01000065">
    <property type="protein sequence ID" value="TIA87089.1"/>
    <property type="molecule type" value="Genomic_DNA"/>
</dbReference>
<comment type="caution">
    <text evidence="7">The sequence shown here is derived from an EMBL/GenBank/DDBJ whole genome shotgun (WGS) entry which is preliminary data.</text>
</comment>
<dbReference type="SMART" id="SM00066">
    <property type="entry name" value="GAL4"/>
    <property type="match status" value="1"/>
</dbReference>
<dbReference type="Proteomes" id="UP000310189">
    <property type="component" value="Unassembled WGS sequence"/>
</dbReference>
<keyword evidence="2" id="KW-0479">Metal-binding</keyword>
<dbReference type="Pfam" id="PF04082">
    <property type="entry name" value="Fungal_trans"/>
    <property type="match status" value="1"/>
</dbReference>
<evidence type="ECO:0000313" key="7">
    <source>
        <dbReference type="EMBL" id="TIA87089.1"/>
    </source>
</evidence>
<evidence type="ECO:0000256" key="2">
    <source>
        <dbReference type="ARBA" id="ARBA00022723"/>
    </source>
</evidence>
<evidence type="ECO:0000259" key="6">
    <source>
        <dbReference type="PROSITE" id="PS50048"/>
    </source>
</evidence>
<comment type="subcellular location">
    <subcellularLocation>
        <location evidence="1">Nucleus</location>
    </subcellularLocation>
</comment>
<organism evidence="7 8">
    <name type="scientific">Wallemia hederae</name>
    <dbReference type="NCBI Taxonomy" id="1540922"/>
    <lineage>
        <taxon>Eukaryota</taxon>
        <taxon>Fungi</taxon>
        <taxon>Dikarya</taxon>
        <taxon>Basidiomycota</taxon>
        <taxon>Wallemiomycotina</taxon>
        <taxon>Wallemiomycetes</taxon>
        <taxon>Wallemiales</taxon>
        <taxon>Wallemiaceae</taxon>
        <taxon>Wallemia</taxon>
    </lineage>
</organism>
<feature type="domain" description="Zn(2)-C6 fungal-type" evidence="6">
    <location>
        <begin position="16"/>
        <end position="47"/>
    </location>
</feature>
<sequence>MNTNISADKKPKILRACDRCRKLKVRCDGPQHFPSPCGNCGSGECTYDNPSQKKGFSVGYVRDLEAQLKAYEGQIAAYERIIAKLPDAYKPSDYSPHQKRKHDETPLQFTRSTPTSSTHTVEPTDVDNLDQDMAMRIGSMFVASPGQQSEGSINTNSPTSILQPSSASPQPSAHTAFQPRFYGKSSLRGLVERVNMYTNATPESLAGGKRREFWREDWDKELFPHAQRPEYTRADFGDQSLMYELVDLYFKKVNVALPILDRRQFLSEIPSRMLEREFGTLLMMVCAVGSQHMKQEDDRVSSFGQHRHLAGLRYFQVATTKIKNFSLAIATLEDIQSLILMQTYLKSSVFIKGGVHVHAQAVTLAYDIGLHNDWHTFTDSPYRREARRRAIWALYLYDTADAASFGRHQLLPASNISVALPSTAGFDDESATEQEKAKDRLSVVYMNKMIDLMMLVAEVLESVYKPRSDSGDTHKGEPSHTRTSTHTPAHAHVSLADIAALNSRLNKWLQDMPSELHDVSIQDDDDEMLQLRCLIKISFFVTQTLIYKSFLPDPASQEQSNFRLTSLIICSNAAKSIISLYKLMVIDRPSDHGICPFALSKGTEFTATLILIVSFYEARKSDVFNGHDLEYIQLGIHNLRARESREMMSGRLVDILLQLIRSAGLPMDEAFMRSQMLLSEQSTLPQSGADDFGGLYDLDYMRSDLGSHHAGIEQNTQSTQNAELAQNPSNAPQTLPSAHQDPLITPQPPLNLDQFSTDFFGGEDLDSLALLPSLDSLDGATGDDWSSLLSTMLNGSQ</sequence>
<evidence type="ECO:0000256" key="5">
    <source>
        <dbReference type="SAM" id="MobiDB-lite"/>
    </source>
</evidence>
<dbReference type="Pfam" id="PF00172">
    <property type="entry name" value="Zn_clus"/>
    <property type="match status" value="1"/>
</dbReference>
<proteinExistence type="predicted"/>
<dbReference type="InterPro" id="IPR007219">
    <property type="entry name" value="XnlR_reg_dom"/>
</dbReference>
<feature type="region of interest" description="Disordered" evidence="5">
    <location>
        <begin position="92"/>
        <end position="128"/>
    </location>
</feature>
<dbReference type="InterPro" id="IPR001138">
    <property type="entry name" value="Zn2Cys6_DnaBD"/>
</dbReference>
<keyword evidence="3" id="KW-0238">DNA-binding</keyword>
<dbReference type="GO" id="GO:0003677">
    <property type="term" value="F:DNA binding"/>
    <property type="evidence" value="ECO:0007669"/>
    <property type="project" value="UniProtKB-KW"/>
</dbReference>
<feature type="region of interest" description="Disordered" evidence="5">
    <location>
        <begin position="144"/>
        <end position="178"/>
    </location>
</feature>
<keyword evidence="4" id="KW-0539">Nucleus</keyword>
<dbReference type="OrthoDB" id="39175at2759"/>
<feature type="compositionally biased region" description="Polar residues" evidence="5">
    <location>
        <begin position="145"/>
        <end position="162"/>
    </location>
</feature>
<evidence type="ECO:0000256" key="1">
    <source>
        <dbReference type="ARBA" id="ARBA00004123"/>
    </source>
</evidence>
<evidence type="ECO:0000256" key="3">
    <source>
        <dbReference type="ARBA" id="ARBA00023125"/>
    </source>
</evidence>
<gene>
    <name evidence="7" type="ORF">E3P99_03392</name>
</gene>
<feature type="compositionally biased region" description="Polar residues" evidence="5">
    <location>
        <begin position="716"/>
        <end position="737"/>
    </location>
</feature>
<feature type="compositionally biased region" description="Basic and acidic residues" evidence="5">
    <location>
        <begin position="466"/>
        <end position="480"/>
    </location>
</feature>
<dbReference type="PANTHER" id="PTHR46910:SF3">
    <property type="entry name" value="HALOTOLERANCE PROTEIN 9-RELATED"/>
    <property type="match status" value="1"/>
</dbReference>
<protein>
    <recommendedName>
        <fullName evidence="6">Zn(2)-C6 fungal-type domain-containing protein</fullName>
    </recommendedName>
</protein>
<feature type="region of interest" description="Disordered" evidence="5">
    <location>
        <begin position="466"/>
        <end position="488"/>
    </location>
</feature>
<dbReference type="GO" id="GO:0005634">
    <property type="term" value="C:nucleus"/>
    <property type="evidence" value="ECO:0007669"/>
    <property type="project" value="UniProtKB-SubCell"/>
</dbReference>
<evidence type="ECO:0000256" key="4">
    <source>
        <dbReference type="ARBA" id="ARBA00023242"/>
    </source>
</evidence>
<dbReference type="SUPFAM" id="SSF57701">
    <property type="entry name" value="Zn2/Cys6 DNA-binding domain"/>
    <property type="match status" value="1"/>
</dbReference>
<dbReference type="Gene3D" id="4.10.240.10">
    <property type="entry name" value="Zn(2)-C6 fungal-type DNA-binding domain"/>
    <property type="match status" value="1"/>
</dbReference>
<feature type="compositionally biased region" description="Low complexity" evidence="5">
    <location>
        <begin position="163"/>
        <end position="173"/>
    </location>
</feature>
<keyword evidence="8" id="KW-1185">Reference proteome</keyword>
<dbReference type="CDD" id="cd12148">
    <property type="entry name" value="fungal_TF_MHR"/>
    <property type="match status" value="1"/>
</dbReference>
<dbReference type="PROSITE" id="PS50048">
    <property type="entry name" value="ZN2_CY6_FUNGAL_2"/>
    <property type="match status" value="1"/>
</dbReference>